<feature type="domain" description="Antitoxin SocA-like Panacea" evidence="1">
    <location>
        <begin position="23"/>
        <end position="114"/>
    </location>
</feature>
<dbReference type="AlphaFoldDB" id="A0A6H2EMS9"/>
<evidence type="ECO:0000313" key="2">
    <source>
        <dbReference type="EMBL" id="QJC22380.1"/>
    </source>
</evidence>
<dbReference type="InterPro" id="IPR025272">
    <property type="entry name" value="SocA_Panacea"/>
</dbReference>
<proteinExistence type="predicted"/>
<name>A0A6H2EMS9_9ACTO</name>
<reference evidence="2 3" key="1">
    <citation type="submission" date="2020-03" db="EMBL/GenBank/DDBJ databases">
        <title>Complete genome of Arcanobacterium buesumensis sp. nov. strain 2701.</title>
        <authorList>
            <person name="Borowiak M."/>
            <person name="Alssahen M."/>
            <person name="Laemmler C."/>
            <person name="Malorny B."/>
            <person name="Hassan A."/>
            <person name="Prenger-Berninghoff E."/>
            <person name="Ploetz M."/>
            <person name="Abdulmawjood A."/>
        </authorList>
    </citation>
    <scope>NUCLEOTIDE SEQUENCE [LARGE SCALE GENOMIC DNA]</scope>
    <source>
        <strain evidence="2 3">2701</strain>
    </source>
</reference>
<dbReference type="EMBL" id="CP050804">
    <property type="protein sequence ID" value="QJC22380.1"/>
    <property type="molecule type" value="Genomic_DNA"/>
</dbReference>
<evidence type="ECO:0000259" key="1">
    <source>
        <dbReference type="Pfam" id="PF13274"/>
    </source>
</evidence>
<dbReference type="RefSeq" id="WP_168918302.1">
    <property type="nucleotide sequence ID" value="NZ_CP050804.1"/>
</dbReference>
<dbReference type="Pfam" id="PF13274">
    <property type="entry name" value="SocA_Panacea"/>
    <property type="match status" value="1"/>
</dbReference>
<accession>A0A6H2EMS9</accession>
<sequence>MASINNVARHILSNYKSLTTMKLQKLVFYSQAHALATTGHPLFESDFQAWRGGPVAVDLYHLHRGKFFVSESEIPDRGTELTENEIRIVDQVRDELGSLSGRELSERTHSEQPWIGARRNLGPGDPGNVVITKESMTDYYRLNPVITPR</sequence>
<dbReference type="Proteomes" id="UP000502298">
    <property type="component" value="Chromosome"/>
</dbReference>
<gene>
    <name evidence="2" type="ORF">HC352_07580</name>
</gene>
<dbReference type="KEGG" id="arca:HC352_07580"/>
<protein>
    <submittedName>
        <fullName evidence="2">SocA family protein</fullName>
    </submittedName>
</protein>
<evidence type="ECO:0000313" key="3">
    <source>
        <dbReference type="Proteomes" id="UP000502298"/>
    </source>
</evidence>
<organism evidence="2 3">
    <name type="scientific">Arcanobacterium buesumense</name>
    <dbReference type="NCBI Taxonomy" id="2722751"/>
    <lineage>
        <taxon>Bacteria</taxon>
        <taxon>Bacillati</taxon>
        <taxon>Actinomycetota</taxon>
        <taxon>Actinomycetes</taxon>
        <taxon>Actinomycetales</taxon>
        <taxon>Actinomycetaceae</taxon>
        <taxon>Arcanobacterium</taxon>
    </lineage>
</organism>
<keyword evidence="3" id="KW-1185">Reference proteome</keyword>